<feature type="signal peptide" evidence="3">
    <location>
        <begin position="1"/>
        <end position="20"/>
    </location>
</feature>
<dbReference type="Gene3D" id="2.60.40.10">
    <property type="entry name" value="Immunoglobulins"/>
    <property type="match status" value="4"/>
</dbReference>
<dbReference type="Proteomes" id="UP000752171">
    <property type="component" value="Unassembled WGS sequence"/>
</dbReference>
<protein>
    <submittedName>
        <fullName evidence="5">Leukocyte immunoglobulin-like receptor subfamily B member 1</fullName>
    </submittedName>
</protein>
<dbReference type="GO" id="GO:0007166">
    <property type="term" value="P:cell surface receptor signaling pathway"/>
    <property type="evidence" value="ECO:0007669"/>
    <property type="project" value="TreeGrafter"/>
</dbReference>
<name>A0A8T2LWV0_ASTMX</name>
<dbReference type="InterPro" id="IPR013783">
    <property type="entry name" value="Ig-like_fold"/>
</dbReference>
<dbReference type="AlphaFoldDB" id="A0A8T2LWV0"/>
<dbReference type="EMBL" id="JAICCE010000008">
    <property type="protein sequence ID" value="KAG9274025.1"/>
    <property type="molecule type" value="Genomic_DNA"/>
</dbReference>
<gene>
    <name evidence="5" type="primary">LILRB2</name>
    <name evidence="5" type="ORF">AMEX_G10825</name>
</gene>
<dbReference type="InterPro" id="IPR036179">
    <property type="entry name" value="Ig-like_dom_sf"/>
</dbReference>
<dbReference type="PANTHER" id="PTHR11481">
    <property type="entry name" value="IMMUNOGLOBULIN FC RECEPTOR"/>
    <property type="match status" value="1"/>
</dbReference>
<evidence type="ECO:0000256" key="1">
    <source>
        <dbReference type="ARBA" id="ARBA00022729"/>
    </source>
</evidence>
<dbReference type="PANTHER" id="PTHR11481:SF64">
    <property type="entry name" value="FC RECEPTOR-LIKE PROTEIN 4"/>
    <property type="match status" value="1"/>
</dbReference>
<dbReference type="GO" id="GO:0004888">
    <property type="term" value="F:transmembrane signaling receptor activity"/>
    <property type="evidence" value="ECO:0007669"/>
    <property type="project" value="TreeGrafter"/>
</dbReference>
<dbReference type="SMART" id="SM00409">
    <property type="entry name" value="IG"/>
    <property type="match status" value="4"/>
</dbReference>
<feature type="domain" description="Ig-like" evidence="4">
    <location>
        <begin position="115"/>
        <end position="200"/>
    </location>
</feature>
<organism evidence="5 6">
    <name type="scientific">Astyanax mexicanus</name>
    <name type="common">Blind cave fish</name>
    <name type="synonym">Astyanax fasciatus mexicanus</name>
    <dbReference type="NCBI Taxonomy" id="7994"/>
    <lineage>
        <taxon>Eukaryota</taxon>
        <taxon>Metazoa</taxon>
        <taxon>Chordata</taxon>
        <taxon>Craniata</taxon>
        <taxon>Vertebrata</taxon>
        <taxon>Euteleostomi</taxon>
        <taxon>Actinopterygii</taxon>
        <taxon>Neopterygii</taxon>
        <taxon>Teleostei</taxon>
        <taxon>Ostariophysi</taxon>
        <taxon>Characiformes</taxon>
        <taxon>Characoidei</taxon>
        <taxon>Acestrorhamphidae</taxon>
        <taxon>Acestrorhamphinae</taxon>
        <taxon>Astyanax</taxon>
    </lineage>
</organism>
<dbReference type="SUPFAM" id="SSF48726">
    <property type="entry name" value="Immunoglobulin"/>
    <property type="match status" value="4"/>
</dbReference>
<keyword evidence="2" id="KW-1015">Disulfide bond</keyword>
<evidence type="ECO:0000256" key="3">
    <source>
        <dbReference type="SAM" id="SignalP"/>
    </source>
</evidence>
<dbReference type="InterPro" id="IPR003598">
    <property type="entry name" value="Ig_sub2"/>
</dbReference>
<proteinExistence type="predicted"/>
<evidence type="ECO:0000313" key="5">
    <source>
        <dbReference type="EMBL" id="KAG9274025.1"/>
    </source>
</evidence>
<dbReference type="SMART" id="SM00408">
    <property type="entry name" value="IGc2"/>
    <property type="match status" value="4"/>
</dbReference>
<accession>A0A8T2LWV0</accession>
<evidence type="ECO:0000259" key="4">
    <source>
        <dbReference type="PROSITE" id="PS50835"/>
    </source>
</evidence>
<dbReference type="InterPro" id="IPR003599">
    <property type="entry name" value="Ig_sub"/>
</dbReference>
<dbReference type="PROSITE" id="PS50835">
    <property type="entry name" value="IG_LIKE"/>
    <property type="match status" value="4"/>
</dbReference>
<feature type="domain" description="Ig-like" evidence="4">
    <location>
        <begin position="26"/>
        <end position="110"/>
    </location>
</feature>
<sequence>MGISLLSVLLLLTVLHCGQTQENSKPTLRVNPDTTVYTGDTLTLTCDLQSSLTGWKFMWFRVSQQLDHLTSEYKNTNTLSITASDTAEYRCSALRGENSYTDYSDPVKITVRKRPKATVKVQPAERVFIRERVTLTCDIESGDDWRYEWFKNNNPLSEAQWRKKYEISNVDGSDEGDYSCKGRGLTEPSYSEISAAVRLTVSEKSKPTLMVNPHTTVYTGDTLTLTCDLKISHTGWKFMWFRVSLQLQPLTPEYKNTNTLSITASDTAEYQCSALRGQNIYTDYSDPVKITVRKRPKATVKVQPAERVFIRERVTLTCDIESGEDWSYEWFKNNNPLSEAQWRKKYEISNVDGSDEGDYSCKGRRLTESSYSEISAAVRLTVSERTPIPEATSTPMQQHTHTSDAVTLGKSETPLSFVEFCLIETGNFKQRSK</sequence>
<keyword evidence="1 3" id="KW-0732">Signal</keyword>
<feature type="domain" description="Ig-like" evidence="4">
    <location>
        <begin position="207"/>
        <end position="291"/>
    </location>
</feature>
<dbReference type="GO" id="GO:0006955">
    <property type="term" value="P:immune response"/>
    <property type="evidence" value="ECO:0007669"/>
    <property type="project" value="TreeGrafter"/>
</dbReference>
<feature type="chain" id="PRO_5035725062" evidence="3">
    <location>
        <begin position="21"/>
        <end position="433"/>
    </location>
</feature>
<evidence type="ECO:0000256" key="2">
    <source>
        <dbReference type="ARBA" id="ARBA00023157"/>
    </source>
</evidence>
<keyword evidence="5" id="KW-0675">Receptor</keyword>
<dbReference type="GO" id="GO:0009897">
    <property type="term" value="C:external side of plasma membrane"/>
    <property type="evidence" value="ECO:0007669"/>
    <property type="project" value="TreeGrafter"/>
</dbReference>
<dbReference type="InterPro" id="IPR007110">
    <property type="entry name" value="Ig-like_dom"/>
</dbReference>
<comment type="caution">
    <text evidence="5">The sequence shown here is derived from an EMBL/GenBank/DDBJ whole genome shotgun (WGS) entry which is preliminary data.</text>
</comment>
<reference evidence="5 6" key="1">
    <citation type="submission" date="2021-07" db="EMBL/GenBank/DDBJ databases">
        <authorList>
            <person name="Imarazene B."/>
            <person name="Zahm M."/>
            <person name="Klopp C."/>
            <person name="Cabau C."/>
            <person name="Beille S."/>
            <person name="Jouanno E."/>
            <person name="Castinel A."/>
            <person name="Lluch J."/>
            <person name="Gil L."/>
            <person name="Kuchtly C."/>
            <person name="Lopez Roques C."/>
            <person name="Donnadieu C."/>
            <person name="Parrinello H."/>
            <person name="Journot L."/>
            <person name="Du K."/>
            <person name="Schartl M."/>
            <person name="Retaux S."/>
            <person name="Guiguen Y."/>
        </authorList>
    </citation>
    <scope>NUCLEOTIDE SEQUENCE [LARGE SCALE GENOMIC DNA]</scope>
    <source>
        <strain evidence="5">Pach_M1</strain>
        <tissue evidence="5">Testis</tissue>
    </source>
</reference>
<dbReference type="Pfam" id="PF13895">
    <property type="entry name" value="Ig_2"/>
    <property type="match status" value="4"/>
</dbReference>
<feature type="domain" description="Ig-like" evidence="4">
    <location>
        <begin position="296"/>
        <end position="379"/>
    </location>
</feature>
<evidence type="ECO:0000313" key="6">
    <source>
        <dbReference type="Proteomes" id="UP000752171"/>
    </source>
</evidence>
<dbReference type="InterPro" id="IPR050488">
    <property type="entry name" value="Ig_Fc_receptor"/>
</dbReference>